<dbReference type="EMBL" id="MN577568">
    <property type="protein sequence ID" value="QGT50309.1"/>
    <property type="molecule type" value="Genomic_DNA"/>
</dbReference>
<reference evidence="2" key="1">
    <citation type="journal article" date="2020" name="J. ISSAAS">
        <title>Lactobacilli and other gastrointestinal microbiota of Peromyscus leucopus, reservoir host for agents of Lyme disease and other zoonoses in North America.</title>
        <authorList>
            <person name="Milovic A."/>
            <person name="Bassam K."/>
            <person name="Shao H."/>
            <person name="Chatzistamou I."/>
            <person name="Tufts D.M."/>
            <person name="Diuk-Wasser M."/>
            <person name="Barbour A.G."/>
        </authorList>
    </citation>
    <scope>NUCLEOTIDE SEQUENCE</scope>
    <source>
        <strain evidence="2">LL4</strain>
    </source>
</reference>
<gene>
    <name evidence="2" type="ORF">Helico6505_1410</name>
</gene>
<proteinExistence type="predicted"/>
<keyword evidence="1" id="KW-1133">Transmembrane helix</keyword>
<evidence type="ECO:0000256" key="1">
    <source>
        <dbReference type="SAM" id="Phobius"/>
    </source>
</evidence>
<evidence type="ECO:0000313" key="2">
    <source>
        <dbReference type="EMBL" id="QGT50309.1"/>
    </source>
</evidence>
<dbReference type="AlphaFoldDB" id="A0A650EKQ3"/>
<name>A0A650EKQ3_9HELI</name>
<organism evidence="2">
    <name type="scientific">uncultured Helicobacter sp</name>
    <dbReference type="NCBI Taxonomy" id="175537"/>
    <lineage>
        <taxon>Bacteria</taxon>
        <taxon>Pseudomonadati</taxon>
        <taxon>Campylobacterota</taxon>
        <taxon>Epsilonproteobacteria</taxon>
        <taxon>Campylobacterales</taxon>
        <taxon>Helicobacteraceae</taxon>
        <taxon>Helicobacter</taxon>
        <taxon>environmental samples</taxon>
    </lineage>
</organism>
<protein>
    <submittedName>
        <fullName evidence="2">Uncharacterized protein</fullName>
    </submittedName>
</protein>
<accession>A0A650EKQ3</accession>
<feature type="transmembrane region" description="Helical" evidence="1">
    <location>
        <begin position="262"/>
        <end position="281"/>
    </location>
</feature>
<keyword evidence="1" id="KW-0472">Membrane</keyword>
<keyword evidence="1" id="KW-0812">Transmembrane</keyword>
<sequence>MSKDISYFDTSSQKLWKSDLSCITFHQTPKKADITTLEAKNFIYDQCEIDKNDIDNADAAATSLIFAKAHQKGLFTSEKLSSCKNYTLHFTPKEHLYDDSQYMCEVLFFDTSLCKTSSHIITCDLFLPLACFWTNPSLQAMLVWIEGFLCYFQSQQLLEVFPLTSYEECMAKCAYIQDAYQQNTQSMCIYYLQYPSFLSESHAQSDKDNYLQWVYLGEFCGQTHLDSAQLKAYLAFHYYHIYTQGHHLPNFAPNKNRFKKPLAIASICAGILIIFLLPLFLTLRCHILESRIAHLNTQSQELFQTDENLFSYAQSAQELAYYQQQNASLISQIKNLHHWQQTYHQRLLLFQEVLKDIDNTHLTLQKVALFGTPETILIALDVSSTSQIHISHLLAHLNTPTQSALMYPPKDLQDSEQDNLVHSQILVIHNVI</sequence>